<proteinExistence type="predicted"/>
<dbReference type="AlphaFoldDB" id="A0A3P3VPM4"/>
<dbReference type="InterPro" id="IPR051684">
    <property type="entry name" value="Electron_Trans/Redox"/>
</dbReference>
<evidence type="ECO:0000256" key="4">
    <source>
        <dbReference type="ARBA" id="ARBA00022737"/>
    </source>
</evidence>
<evidence type="ECO:0000256" key="5">
    <source>
        <dbReference type="ARBA" id="ARBA00022982"/>
    </source>
</evidence>
<keyword evidence="1" id="KW-0813">Transport</keyword>
<dbReference type="PROSITE" id="PS00198">
    <property type="entry name" value="4FE4S_FER_1"/>
    <property type="match status" value="1"/>
</dbReference>
<keyword evidence="8" id="KW-0472">Membrane</keyword>
<keyword evidence="3" id="KW-0479">Metal-binding</keyword>
<evidence type="ECO:0000256" key="2">
    <source>
        <dbReference type="ARBA" id="ARBA00022485"/>
    </source>
</evidence>
<evidence type="ECO:0000313" key="11">
    <source>
        <dbReference type="Proteomes" id="UP000280792"/>
    </source>
</evidence>
<dbReference type="NCBIfam" id="NF007013">
    <property type="entry name" value="PRK09477.1"/>
    <property type="match status" value="1"/>
</dbReference>
<dbReference type="PANTHER" id="PTHR30176">
    <property type="entry name" value="FERREDOXIN-TYPE PROTEIN NAPH"/>
    <property type="match status" value="1"/>
</dbReference>
<dbReference type="NCBIfam" id="TIGR02163">
    <property type="entry name" value="napH"/>
    <property type="match status" value="1"/>
</dbReference>
<feature type="domain" description="4Fe-4S ferredoxin-type" evidence="9">
    <location>
        <begin position="251"/>
        <end position="279"/>
    </location>
</feature>
<dbReference type="InterPro" id="IPR017896">
    <property type="entry name" value="4Fe4S_Fe-S-bd"/>
</dbReference>
<evidence type="ECO:0000256" key="8">
    <source>
        <dbReference type="SAM" id="Phobius"/>
    </source>
</evidence>
<feature type="transmembrane region" description="Helical" evidence="8">
    <location>
        <begin position="27"/>
        <end position="47"/>
    </location>
</feature>
<evidence type="ECO:0000256" key="6">
    <source>
        <dbReference type="ARBA" id="ARBA00023004"/>
    </source>
</evidence>
<name>A0A3P3VPM4_9GAMM</name>
<evidence type="ECO:0000256" key="7">
    <source>
        <dbReference type="ARBA" id="ARBA00023014"/>
    </source>
</evidence>
<feature type="transmembrane region" description="Helical" evidence="8">
    <location>
        <begin position="136"/>
        <end position="154"/>
    </location>
</feature>
<feature type="transmembrane region" description="Helical" evidence="8">
    <location>
        <begin position="67"/>
        <end position="96"/>
    </location>
</feature>
<evidence type="ECO:0000259" key="9">
    <source>
        <dbReference type="PROSITE" id="PS51379"/>
    </source>
</evidence>
<protein>
    <submittedName>
        <fullName evidence="10">Quinol dehydrogenase ferredoxin subunit NapH</fullName>
    </submittedName>
</protein>
<dbReference type="GO" id="GO:0046872">
    <property type="term" value="F:metal ion binding"/>
    <property type="evidence" value="ECO:0007669"/>
    <property type="project" value="UniProtKB-KW"/>
</dbReference>
<dbReference type="GO" id="GO:0005886">
    <property type="term" value="C:plasma membrane"/>
    <property type="evidence" value="ECO:0007669"/>
    <property type="project" value="TreeGrafter"/>
</dbReference>
<dbReference type="InterPro" id="IPR011886">
    <property type="entry name" value="NapH_MauN"/>
</dbReference>
<accession>A0A3P3VPM4</accession>
<keyword evidence="6" id="KW-0408">Iron</keyword>
<feature type="domain" description="4Fe-4S ferredoxin-type" evidence="9">
    <location>
        <begin position="213"/>
        <end position="244"/>
    </location>
</feature>
<keyword evidence="7" id="KW-0411">Iron-sulfur</keyword>
<keyword evidence="4" id="KW-0677">Repeat</keyword>
<keyword evidence="8" id="KW-0812">Transmembrane</keyword>
<keyword evidence="5" id="KW-0249">Electron transport</keyword>
<evidence type="ECO:0000256" key="1">
    <source>
        <dbReference type="ARBA" id="ARBA00022448"/>
    </source>
</evidence>
<evidence type="ECO:0000256" key="3">
    <source>
        <dbReference type="ARBA" id="ARBA00022723"/>
    </source>
</evidence>
<evidence type="ECO:0000313" key="10">
    <source>
        <dbReference type="EMBL" id="RRJ83868.1"/>
    </source>
</evidence>
<dbReference type="Pfam" id="PF13237">
    <property type="entry name" value="Fer4_10"/>
    <property type="match status" value="1"/>
</dbReference>
<dbReference type="PANTHER" id="PTHR30176:SF3">
    <property type="entry name" value="FERREDOXIN-TYPE PROTEIN NAPH"/>
    <property type="match status" value="1"/>
</dbReference>
<reference evidence="10 11" key="1">
    <citation type="submission" date="2018-08" db="EMBL/GenBank/DDBJ databases">
        <authorList>
            <person name="Khan S.A."/>
        </authorList>
    </citation>
    <scope>NUCLEOTIDE SEQUENCE [LARGE SCALE GENOMIC DNA]</scope>
    <source>
        <strain evidence="10 11">GTF-13</strain>
    </source>
</reference>
<feature type="transmembrane region" description="Helical" evidence="8">
    <location>
        <begin position="166"/>
        <end position="187"/>
    </location>
</feature>
<gene>
    <name evidence="10" type="primary">napH</name>
    <name evidence="10" type="ORF">D0544_01755</name>
</gene>
<reference evidence="10 11" key="2">
    <citation type="submission" date="2018-12" db="EMBL/GenBank/DDBJ databases">
        <title>Simiduia agarivorans gen. nov., sp. nov., a marine, agarolytic bacterium isolated from shallow coastal water from Keelung, Taiwan.</title>
        <authorList>
            <person name="Shieh W.Y."/>
        </authorList>
    </citation>
    <scope>NUCLEOTIDE SEQUENCE [LARGE SCALE GENOMIC DNA]</scope>
    <source>
        <strain evidence="10 11">GTF-13</strain>
    </source>
</reference>
<dbReference type="InterPro" id="IPR017900">
    <property type="entry name" value="4Fe4S_Fe_S_CS"/>
</dbReference>
<dbReference type="GO" id="GO:0051539">
    <property type="term" value="F:4 iron, 4 sulfur cluster binding"/>
    <property type="evidence" value="ECO:0007669"/>
    <property type="project" value="UniProtKB-KW"/>
</dbReference>
<dbReference type="PROSITE" id="PS51379">
    <property type="entry name" value="4FE4S_FER_2"/>
    <property type="match status" value="2"/>
</dbReference>
<keyword evidence="8" id="KW-1133">Transmembrane helix</keyword>
<organism evidence="10 11">
    <name type="scientific">Aestuariirhabdus litorea</name>
    <dbReference type="NCBI Taxonomy" id="2528527"/>
    <lineage>
        <taxon>Bacteria</taxon>
        <taxon>Pseudomonadati</taxon>
        <taxon>Pseudomonadota</taxon>
        <taxon>Gammaproteobacteria</taxon>
        <taxon>Oceanospirillales</taxon>
        <taxon>Aestuariirhabdaceae</taxon>
        <taxon>Aestuariirhabdus</taxon>
    </lineage>
</organism>
<dbReference type="RefSeq" id="WP_125014252.1">
    <property type="nucleotide sequence ID" value="NZ_QWEZ01000001.1"/>
</dbReference>
<dbReference type="SUPFAM" id="SSF54862">
    <property type="entry name" value="4Fe-4S ferredoxins"/>
    <property type="match status" value="1"/>
</dbReference>
<dbReference type="Proteomes" id="UP000280792">
    <property type="component" value="Unassembled WGS sequence"/>
</dbReference>
<dbReference type="Pfam" id="PF12801">
    <property type="entry name" value="Fer4_5"/>
    <property type="match status" value="2"/>
</dbReference>
<sequence>MTTPIGQAAVAQKGWWLSHRFLLLRRLCQLTVLALFLLGPLAGIWVLKGNLAASVLLDTIPLSDPLVWLQTLLAGKALELSLGLGALLVAGIYLVLGGRVFCSWVCPVNPVTDAASWLRRRLGLNRSGTLSRSLRYWMLGMVLALPLVTGALVWELVNPVSLTMRGLLYGMGAGWGLIVAIFAFDLFMVRRGWCGHLCPLGAFYALLGRLSPLRINASQRSRCNDCMDCYALCPEPQVIKPALKGEPLGNSSLILAPECTNCGRCIDVCSESVFEFSTRFANKAERPS</sequence>
<dbReference type="EMBL" id="QWEZ01000001">
    <property type="protein sequence ID" value="RRJ83868.1"/>
    <property type="molecule type" value="Genomic_DNA"/>
</dbReference>
<keyword evidence="2" id="KW-0004">4Fe-4S</keyword>
<comment type="caution">
    <text evidence="10">The sequence shown here is derived from an EMBL/GenBank/DDBJ whole genome shotgun (WGS) entry which is preliminary data.</text>
</comment>
<keyword evidence="11" id="KW-1185">Reference proteome</keyword>